<dbReference type="Gene3D" id="1.10.10.2910">
    <property type="match status" value="1"/>
</dbReference>
<gene>
    <name evidence="2" type="ORF">C7419_104148</name>
</gene>
<dbReference type="Proteomes" id="UP000245754">
    <property type="component" value="Unassembled WGS sequence"/>
</dbReference>
<dbReference type="EMBL" id="QGGT01000004">
    <property type="protein sequence ID" value="PWK33473.1"/>
    <property type="molecule type" value="Genomic_DNA"/>
</dbReference>
<sequence length="281" mass="31511">MLDDDFSVYPASASSALRVFELYEELKRHLKPKDIAVRKGAGESEAAFLLRTAITAGEESPALFRKNERANPFLTAAWLSIIKNTARATALKGVVEPFRAPSDEDLRRLVGYSTDVRNLSRLPTILAEQYGIILVVERALPAMRTDGCVLTLTTGAPVIGISLRYNRYDNFWFTLMHEMAHICLHYDHLSTPILDDLDQEDDGEVEIEANRLAVDMLVPRNIWRKMVLQRGSESHLTTYARQAGVHVAIAAGLLRHREKNYAMYSDLVQSIDVAQELGIEG</sequence>
<protein>
    <submittedName>
        <fullName evidence="2">HTH-type transcriptional regulator/antitoxin HigA</fullName>
    </submittedName>
</protein>
<evidence type="ECO:0000259" key="1">
    <source>
        <dbReference type="Pfam" id="PF06114"/>
    </source>
</evidence>
<dbReference type="InterPro" id="IPR010359">
    <property type="entry name" value="IrrE_HExxH"/>
</dbReference>
<proteinExistence type="predicted"/>
<evidence type="ECO:0000313" key="3">
    <source>
        <dbReference type="Proteomes" id="UP000245754"/>
    </source>
</evidence>
<dbReference type="Pfam" id="PF06114">
    <property type="entry name" value="Peptidase_M78"/>
    <property type="match status" value="1"/>
</dbReference>
<dbReference type="RefSeq" id="WP_109584584.1">
    <property type="nucleotide sequence ID" value="NZ_QGGT01000004.1"/>
</dbReference>
<evidence type="ECO:0000313" key="2">
    <source>
        <dbReference type="EMBL" id="PWK33473.1"/>
    </source>
</evidence>
<organism evidence="2 3">
    <name type="scientific">Cupriavidus plantarum</name>
    <dbReference type="NCBI Taxonomy" id="942865"/>
    <lineage>
        <taxon>Bacteria</taxon>
        <taxon>Pseudomonadati</taxon>
        <taxon>Pseudomonadota</taxon>
        <taxon>Betaproteobacteria</taxon>
        <taxon>Burkholderiales</taxon>
        <taxon>Burkholderiaceae</taxon>
        <taxon>Cupriavidus</taxon>
    </lineage>
</organism>
<comment type="caution">
    <text evidence="2">The sequence shown here is derived from an EMBL/GenBank/DDBJ whole genome shotgun (WGS) entry which is preliminary data.</text>
</comment>
<reference evidence="2 3" key="1">
    <citation type="submission" date="2018-05" db="EMBL/GenBank/DDBJ databases">
        <title>Genomic Encyclopedia of Type Strains, Phase IV (KMG-V): Genome sequencing to study the core and pangenomes of soil and plant-associated prokaryotes.</title>
        <authorList>
            <person name="Whitman W."/>
        </authorList>
    </citation>
    <scope>NUCLEOTIDE SEQUENCE [LARGE SCALE GENOMIC DNA]</scope>
    <source>
        <strain evidence="2 3">SLV-132</strain>
    </source>
</reference>
<name>A0A316ER56_9BURK</name>
<accession>A0A316ER56</accession>
<feature type="domain" description="IrrE N-terminal-like" evidence="1">
    <location>
        <begin position="133"/>
        <end position="248"/>
    </location>
</feature>
<keyword evidence="3" id="KW-1185">Reference proteome</keyword>
<dbReference type="AlphaFoldDB" id="A0A316ER56"/>